<dbReference type="eggNOG" id="ENOG502RZCF">
    <property type="taxonomic scope" value="Eukaryota"/>
</dbReference>
<dbReference type="PANTHER" id="PTHR31827">
    <property type="entry name" value="EMB|CAB89363.1"/>
    <property type="match status" value="1"/>
</dbReference>
<dbReference type="VEuPathDB" id="FungiDB:PYU1_G013858"/>
<proteinExistence type="predicted"/>
<reference evidence="2" key="3">
    <citation type="submission" date="2015-02" db="UniProtKB">
        <authorList>
            <consortium name="EnsemblProtists"/>
        </authorList>
    </citation>
    <scope>IDENTIFICATION</scope>
    <source>
        <strain evidence="2">DAOM BR144</strain>
    </source>
</reference>
<protein>
    <recommendedName>
        <fullName evidence="1">WRKY19-like zinc finger domain-containing protein</fullName>
    </recommendedName>
</protein>
<feature type="domain" description="WRKY19-like zinc finger" evidence="1">
    <location>
        <begin position="201"/>
        <end position="222"/>
    </location>
</feature>
<dbReference type="Proteomes" id="UP000019132">
    <property type="component" value="Unassembled WGS sequence"/>
</dbReference>
<evidence type="ECO:0000259" key="1">
    <source>
        <dbReference type="Pfam" id="PF24906"/>
    </source>
</evidence>
<dbReference type="InParanoid" id="K3X9I8"/>
<dbReference type="PANTHER" id="PTHR31827:SF1">
    <property type="entry name" value="EMB|CAB89363.1"/>
    <property type="match status" value="1"/>
</dbReference>
<accession>K3X9I8</accession>
<dbReference type="InterPro" id="IPR056866">
    <property type="entry name" value="Znf_WRKY19"/>
</dbReference>
<dbReference type="Pfam" id="PF24906">
    <property type="entry name" value="Zf_WRKY19"/>
    <property type="match status" value="1"/>
</dbReference>
<reference evidence="3" key="2">
    <citation type="submission" date="2010-04" db="EMBL/GenBank/DDBJ databases">
        <authorList>
            <person name="Buell R."/>
            <person name="Hamilton J."/>
            <person name="Hostetler J."/>
        </authorList>
    </citation>
    <scope>NUCLEOTIDE SEQUENCE [LARGE SCALE GENOMIC DNA]</scope>
    <source>
        <strain evidence="3">DAOM:BR144</strain>
    </source>
</reference>
<evidence type="ECO:0000313" key="3">
    <source>
        <dbReference type="Proteomes" id="UP000019132"/>
    </source>
</evidence>
<reference evidence="3" key="1">
    <citation type="journal article" date="2010" name="Genome Biol.">
        <title>Genome sequence of the necrotrophic plant pathogen Pythium ultimum reveals original pathogenicity mechanisms and effector repertoire.</title>
        <authorList>
            <person name="Levesque C.A."/>
            <person name="Brouwer H."/>
            <person name="Cano L."/>
            <person name="Hamilton J.P."/>
            <person name="Holt C."/>
            <person name="Huitema E."/>
            <person name="Raffaele S."/>
            <person name="Robideau G.P."/>
            <person name="Thines M."/>
            <person name="Win J."/>
            <person name="Zerillo M.M."/>
            <person name="Beakes G.W."/>
            <person name="Boore J.L."/>
            <person name="Busam D."/>
            <person name="Dumas B."/>
            <person name="Ferriera S."/>
            <person name="Fuerstenberg S.I."/>
            <person name="Gachon C.M."/>
            <person name="Gaulin E."/>
            <person name="Govers F."/>
            <person name="Grenville-Briggs L."/>
            <person name="Horner N."/>
            <person name="Hostetler J."/>
            <person name="Jiang R.H."/>
            <person name="Johnson J."/>
            <person name="Krajaejun T."/>
            <person name="Lin H."/>
            <person name="Meijer H.J."/>
            <person name="Moore B."/>
            <person name="Morris P."/>
            <person name="Phuntmart V."/>
            <person name="Puiu D."/>
            <person name="Shetty J."/>
            <person name="Stajich J.E."/>
            <person name="Tripathy S."/>
            <person name="Wawra S."/>
            <person name="van West P."/>
            <person name="Whitty B.R."/>
            <person name="Coutinho P.M."/>
            <person name="Henrissat B."/>
            <person name="Martin F."/>
            <person name="Thomas P.D."/>
            <person name="Tyler B.M."/>
            <person name="De Vries R.P."/>
            <person name="Kamoun S."/>
            <person name="Yandell M."/>
            <person name="Tisserat N."/>
            <person name="Buell C.R."/>
        </authorList>
    </citation>
    <scope>NUCLEOTIDE SEQUENCE</scope>
    <source>
        <strain evidence="3">DAOM:BR144</strain>
    </source>
</reference>
<dbReference type="EMBL" id="GL376595">
    <property type="status" value="NOT_ANNOTATED_CDS"/>
    <property type="molecule type" value="Genomic_DNA"/>
</dbReference>
<evidence type="ECO:0000313" key="2">
    <source>
        <dbReference type="EnsemblProtists" id="PYU1_T013887"/>
    </source>
</evidence>
<dbReference type="HOGENOM" id="CLU_044935_3_1_1"/>
<keyword evidence="3" id="KW-1185">Reference proteome</keyword>
<dbReference type="AlphaFoldDB" id="K3X9I8"/>
<name>K3X9I8_GLOUD</name>
<dbReference type="EnsemblProtists" id="PYU1_T013887">
    <property type="protein sequence ID" value="PYU1_T013887"/>
    <property type="gene ID" value="PYU1_G013858"/>
</dbReference>
<dbReference type="STRING" id="431595.K3X9I8"/>
<sequence>MADAFLELLPPLRCHHMGRAPSPGMAYRTLGQRSVHGADAQYQVQETARCTPPSSREKCSLAFILTTQQNDGDNRTTAYFDAERPHARDADSVQYHTPTTATASTAAASFSNLTHTPTHEQLKVKRRRLAVASKPAKSLRVKREHSKIAETVVKTTDTVSSPAGEAYAAPTKKGSKYCIVDGCGSRAKHARKCWKHGGSVKCKVPDCVNRAKTKGVCWSHGGGTICSFAQCATISVSNGVCWAHGGGKRCAVDGCSRPAYERTANLCTLHFDDHCKTKKPAAK</sequence>
<organism evidence="2 3">
    <name type="scientific">Globisporangium ultimum (strain ATCC 200006 / CBS 805.95 / DAOM BR144)</name>
    <name type="common">Pythium ultimum</name>
    <dbReference type="NCBI Taxonomy" id="431595"/>
    <lineage>
        <taxon>Eukaryota</taxon>
        <taxon>Sar</taxon>
        <taxon>Stramenopiles</taxon>
        <taxon>Oomycota</taxon>
        <taxon>Peronosporomycetes</taxon>
        <taxon>Pythiales</taxon>
        <taxon>Pythiaceae</taxon>
        <taxon>Globisporangium</taxon>
    </lineage>
</organism>